<sequence>MNIGERWGVDKDDSNRLVIIEDKIGIKKLLDVNWTGREYHPDPTYGDLIMIGYIPIDNSMDFLEPIDIKKLTVTVNGEKYYLGNRERMSKLPEPNIQWVIYEGDEATRLGNLLKQTDKTFRFHLNWHD</sequence>
<reference evidence="2 3" key="1">
    <citation type="submission" date="2014-02" db="EMBL/GenBank/DDBJ databases">
        <authorList>
            <person name="Genoscope - CEA"/>
        </authorList>
    </citation>
    <scope>NUCLEOTIDE SEQUENCE [LARGE SCALE GENOMIC DNA]</scope>
    <source>
        <strain evidence="2 3">CS03</strain>
    </source>
</reference>
<dbReference type="Proteomes" id="UP000032930">
    <property type="component" value="Chromosome"/>
</dbReference>
<evidence type="ECO:0000313" key="2">
    <source>
        <dbReference type="EMBL" id="CDM89014.1"/>
    </source>
</evidence>
<dbReference type="Pfam" id="PF25136">
    <property type="entry name" value="DUF7823"/>
    <property type="match status" value="1"/>
</dbReference>
<dbReference type="KEGG" id="xbv:XBW1_1657"/>
<evidence type="ECO:0000313" key="3">
    <source>
        <dbReference type="Proteomes" id="UP000032930"/>
    </source>
</evidence>
<proteinExistence type="predicted"/>
<accession>A0A0B6X9M9</accession>
<dbReference type="InterPro" id="IPR056725">
    <property type="entry name" value="DUF7823"/>
</dbReference>
<organism evidence="2 3">
    <name type="scientific">Xenorhabdus bovienii</name>
    <name type="common">Xenorhabdus nematophila subsp. bovienii</name>
    <dbReference type="NCBI Taxonomy" id="40576"/>
    <lineage>
        <taxon>Bacteria</taxon>
        <taxon>Pseudomonadati</taxon>
        <taxon>Pseudomonadota</taxon>
        <taxon>Gammaproteobacteria</taxon>
        <taxon>Enterobacterales</taxon>
        <taxon>Morganellaceae</taxon>
        <taxon>Xenorhabdus</taxon>
    </lineage>
</organism>
<gene>
    <name evidence="2" type="ORF">XBW1_1657</name>
</gene>
<dbReference type="AlphaFoldDB" id="A0A0B6X9M9"/>
<evidence type="ECO:0000259" key="1">
    <source>
        <dbReference type="Pfam" id="PF25136"/>
    </source>
</evidence>
<protein>
    <recommendedName>
        <fullName evidence="1">DUF7823 domain-containing protein</fullName>
    </recommendedName>
</protein>
<feature type="domain" description="DUF7823" evidence="1">
    <location>
        <begin position="15"/>
        <end position="127"/>
    </location>
</feature>
<name>A0A0B6X9M9_XENBV</name>
<dbReference type="EMBL" id="FO818637">
    <property type="protein sequence ID" value="CDM89014.1"/>
    <property type="molecule type" value="Genomic_DNA"/>
</dbReference>